<keyword evidence="3" id="KW-1185">Reference proteome</keyword>
<reference evidence="2 3" key="1">
    <citation type="submission" date="2019-03" db="EMBL/GenBank/DDBJ databases">
        <title>First draft genome of Liparis tanakae, snailfish: a comprehensive survey of snailfish specific genes.</title>
        <authorList>
            <person name="Kim W."/>
            <person name="Song I."/>
            <person name="Jeong J.-H."/>
            <person name="Kim D."/>
            <person name="Kim S."/>
            <person name="Ryu S."/>
            <person name="Song J.Y."/>
            <person name="Lee S.K."/>
        </authorList>
    </citation>
    <scope>NUCLEOTIDE SEQUENCE [LARGE SCALE GENOMIC DNA]</scope>
    <source>
        <tissue evidence="2">Muscle</tissue>
    </source>
</reference>
<protein>
    <submittedName>
        <fullName evidence="2">Uncharacterized protein</fullName>
    </submittedName>
</protein>
<feature type="region of interest" description="Disordered" evidence="1">
    <location>
        <begin position="1"/>
        <end position="25"/>
    </location>
</feature>
<name>A0A4Z2HGM0_9TELE</name>
<dbReference type="Proteomes" id="UP000314294">
    <property type="component" value="Unassembled WGS sequence"/>
</dbReference>
<accession>A0A4Z2HGM0</accession>
<evidence type="ECO:0000256" key="1">
    <source>
        <dbReference type="SAM" id="MobiDB-lite"/>
    </source>
</evidence>
<dbReference type="EMBL" id="SRLO01000261">
    <property type="protein sequence ID" value="TNN63982.1"/>
    <property type="molecule type" value="Genomic_DNA"/>
</dbReference>
<proteinExistence type="predicted"/>
<comment type="caution">
    <text evidence="2">The sequence shown here is derived from an EMBL/GenBank/DDBJ whole genome shotgun (WGS) entry which is preliminary data.</text>
</comment>
<sequence length="178" mass="20148">MSPAPRSAFKEAESPKTPPNTAEQAAGDTVCVVVWNVKKKVIEGFQEKSRRDANARHLVSVSRIPSVYESRGFKRAPSEQKKRVASTRPLITVALRLSSLRIPSPSLRRDFPSDFLSHNVVHEDLQADVVAPQEVVNIFGALTLLEEDERAKIHIVRQTWRRLLTLRIFATLYSPDYF</sequence>
<evidence type="ECO:0000313" key="2">
    <source>
        <dbReference type="EMBL" id="TNN63982.1"/>
    </source>
</evidence>
<evidence type="ECO:0000313" key="3">
    <source>
        <dbReference type="Proteomes" id="UP000314294"/>
    </source>
</evidence>
<organism evidence="2 3">
    <name type="scientific">Liparis tanakae</name>
    <name type="common">Tanaka's snailfish</name>
    <dbReference type="NCBI Taxonomy" id="230148"/>
    <lineage>
        <taxon>Eukaryota</taxon>
        <taxon>Metazoa</taxon>
        <taxon>Chordata</taxon>
        <taxon>Craniata</taxon>
        <taxon>Vertebrata</taxon>
        <taxon>Euteleostomi</taxon>
        <taxon>Actinopterygii</taxon>
        <taxon>Neopterygii</taxon>
        <taxon>Teleostei</taxon>
        <taxon>Neoteleostei</taxon>
        <taxon>Acanthomorphata</taxon>
        <taxon>Eupercaria</taxon>
        <taxon>Perciformes</taxon>
        <taxon>Cottioidei</taxon>
        <taxon>Cottales</taxon>
        <taxon>Liparidae</taxon>
        <taxon>Liparis</taxon>
    </lineage>
</organism>
<dbReference type="AlphaFoldDB" id="A0A4Z2HGM0"/>
<gene>
    <name evidence="2" type="ORF">EYF80_025824</name>
</gene>